<dbReference type="Ensembl" id="ENSPPAT00000060027.1">
    <property type="protein sequence ID" value="ENSPPAP00000037129.1"/>
    <property type="gene ID" value="ENSPPAG00000041316.1"/>
</dbReference>
<dbReference type="Proteomes" id="UP000240080">
    <property type="component" value="Chromosome 22"/>
</dbReference>
<feature type="region of interest" description="Disordered" evidence="1">
    <location>
        <begin position="509"/>
        <end position="542"/>
    </location>
</feature>
<feature type="compositionally biased region" description="Acidic residues" evidence="1">
    <location>
        <begin position="590"/>
        <end position="612"/>
    </location>
</feature>
<sequence>MARCRHHSGYLADDEASYSMCSAQVQLPKKPLVPEMQPACKPGRVPHPPSTCGSSALQGQRRNKRHPQPFGHFLDFLTESQVLDSLETVVEKATERMAAMKTEAGVPLVEVQDPVEVPSGGRRAHARPSLSTVHRHRVRPTLCTGHPNNYPSSSSSMSNCHSSLMAGCLGSHSRDSDLGAQGSLPPVRDKLLLEKNLKRLLQLERKGKGLSQSCSQRDSLLWDSLGSQTSFQWTQEQPLSWFSGLLGSSSGVPEASEPRPGEQEPIFRKREFNKEIKSLLSQLESLDLPGYCPLREPHRTLNFLADHRLFPALQSVVSQAVDKLRGAHCRDGRPLFPTSLEPTSDLPPLGSEPAKPTNGGQPHASPRPTVSSPRMLQRKRKDGGGSPSMSSAQVATRFKLKSPRSSSRFTKKKPLPSISSKSSMSHFSNCLYEELADFLTQQAAFLVIRKYEFEKDLNKQLGFFSFPITHVLRDLSLGLKKVKGSRIHLSSETHRSCLLRKLEEAKRARQASRLITSHRSTETPSVQQEPATHTAQDQATEPCRSLYTNLPASRQLSPLEPKLYMSACTGMGSSPPKSKDMDNEGRDKAEIEDEDEDEFKDEDQDEDKDEDGVQSLPEPGEEASVSHSVDVGHGDPP</sequence>
<dbReference type="Pfam" id="PF15774">
    <property type="entry name" value="DUF4702"/>
    <property type="match status" value="1"/>
</dbReference>
<dbReference type="PANTHER" id="PTHR36861:SF1">
    <property type="entry name" value="COILED-COIL DOMAIN-CONTAINING PROTEIN 116"/>
    <property type="match status" value="1"/>
</dbReference>
<proteinExistence type="predicted"/>
<name>A0A2R9C5M8_PANPA</name>
<evidence type="ECO:0000313" key="3">
    <source>
        <dbReference type="Proteomes" id="UP000240080"/>
    </source>
</evidence>
<feature type="compositionally biased region" description="Polar residues" evidence="1">
    <location>
        <begin position="51"/>
        <end position="60"/>
    </location>
</feature>
<reference evidence="2 3" key="1">
    <citation type="journal article" date="2012" name="Nature">
        <title>The bonobo genome compared with the chimpanzee and human genomes.</title>
        <authorList>
            <person name="Prufer K."/>
            <person name="Munch K."/>
            <person name="Hellmann I."/>
            <person name="Akagi K."/>
            <person name="Miller J.R."/>
            <person name="Walenz B."/>
            <person name="Koren S."/>
            <person name="Sutton G."/>
            <person name="Kodira C."/>
            <person name="Winer R."/>
            <person name="Knight J.R."/>
            <person name="Mullikin J.C."/>
            <person name="Meader S.J."/>
            <person name="Ponting C.P."/>
            <person name="Lunter G."/>
            <person name="Higashino S."/>
            <person name="Hobolth A."/>
            <person name="Dutheil J."/>
            <person name="Karakoc E."/>
            <person name="Alkan C."/>
            <person name="Sajjadian S."/>
            <person name="Catacchio C.R."/>
            <person name="Ventura M."/>
            <person name="Marques-Bonet T."/>
            <person name="Eichler E.E."/>
            <person name="Andre C."/>
            <person name="Atencia R."/>
            <person name="Mugisha L."/>
            <person name="Junhold J."/>
            <person name="Patterson N."/>
            <person name="Siebauer M."/>
            <person name="Good J.M."/>
            <person name="Fischer A."/>
            <person name="Ptak S.E."/>
            <person name="Lachmann M."/>
            <person name="Symer D.E."/>
            <person name="Mailund T."/>
            <person name="Schierup M.H."/>
            <person name="Andres A.M."/>
            <person name="Kelso J."/>
            <person name="Paabo S."/>
        </authorList>
    </citation>
    <scope>NUCLEOTIDE SEQUENCE [LARGE SCALE GENOMIC DNA]</scope>
</reference>
<evidence type="ECO:0000256" key="1">
    <source>
        <dbReference type="SAM" id="MobiDB-lite"/>
    </source>
</evidence>
<dbReference type="Bgee" id="ENSPPAG00000041316">
    <property type="expression patterns" value="Expressed in testis"/>
</dbReference>
<dbReference type="PANTHER" id="PTHR36861">
    <property type="entry name" value="COILED-COIL DOMAIN-CONTAINING PROTEIN 116"/>
    <property type="match status" value="1"/>
</dbReference>
<feature type="region of interest" description="Disordered" evidence="1">
    <location>
        <begin position="42"/>
        <end position="68"/>
    </location>
</feature>
<feature type="region of interest" description="Disordered" evidence="1">
    <location>
        <begin position="329"/>
        <end position="423"/>
    </location>
</feature>
<organism evidence="2 3">
    <name type="scientific">Pan paniscus</name>
    <name type="common">Pygmy chimpanzee</name>
    <name type="synonym">Bonobo</name>
    <dbReference type="NCBI Taxonomy" id="9597"/>
    <lineage>
        <taxon>Eukaryota</taxon>
        <taxon>Metazoa</taxon>
        <taxon>Chordata</taxon>
        <taxon>Craniata</taxon>
        <taxon>Vertebrata</taxon>
        <taxon>Euteleostomi</taxon>
        <taxon>Mammalia</taxon>
        <taxon>Eutheria</taxon>
        <taxon>Euarchontoglires</taxon>
        <taxon>Primates</taxon>
        <taxon>Haplorrhini</taxon>
        <taxon>Catarrhini</taxon>
        <taxon>Hominidae</taxon>
        <taxon>Pan</taxon>
    </lineage>
</organism>
<evidence type="ECO:0000313" key="2">
    <source>
        <dbReference type="Ensembl" id="ENSPPAP00000037129.1"/>
    </source>
</evidence>
<reference evidence="2" key="3">
    <citation type="submission" date="2025-09" db="UniProtKB">
        <authorList>
            <consortium name="Ensembl"/>
        </authorList>
    </citation>
    <scope>IDENTIFICATION</scope>
</reference>
<protein>
    <submittedName>
        <fullName evidence="2">Coiled-coil domain containing 116</fullName>
    </submittedName>
</protein>
<gene>
    <name evidence="2" type="primary">CCDC116</name>
</gene>
<dbReference type="AlphaFoldDB" id="A0A2R9C5M8"/>
<feature type="compositionally biased region" description="Basic and acidic residues" evidence="1">
    <location>
        <begin position="577"/>
        <end position="589"/>
    </location>
</feature>
<reference evidence="2" key="2">
    <citation type="submission" date="2025-08" db="UniProtKB">
        <authorList>
            <consortium name="Ensembl"/>
        </authorList>
    </citation>
    <scope>IDENTIFICATION</scope>
</reference>
<dbReference type="OMA" id="PCHSLYT"/>
<keyword evidence="3" id="KW-1185">Reference proteome</keyword>
<feature type="region of interest" description="Disordered" evidence="1">
    <location>
        <begin position="565"/>
        <end position="637"/>
    </location>
</feature>
<feature type="compositionally biased region" description="Polar residues" evidence="1">
    <location>
        <begin position="513"/>
        <end position="539"/>
    </location>
</feature>
<dbReference type="EMBL" id="AJFE02022850">
    <property type="status" value="NOT_ANNOTATED_CDS"/>
    <property type="molecule type" value="Genomic_DNA"/>
</dbReference>
<dbReference type="GeneTree" id="ENSGT00390000002259"/>
<accession>A0A2R9C5M8</accession>
<dbReference type="GO" id="GO:0005813">
    <property type="term" value="C:centrosome"/>
    <property type="evidence" value="ECO:0007669"/>
    <property type="project" value="Ensembl"/>
</dbReference>
<dbReference type="STRING" id="9597.ENSPPAP00000037129"/>
<dbReference type="InterPro" id="IPR031532">
    <property type="entry name" value="DUF4702"/>
</dbReference>